<dbReference type="AlphaFoldDB" id="A0A090E042"/>
<dbReference type="EMBL" id="CCNE01000019">
    <property type="protein sequence ID" value="CDX57200.1"/>
    <property type="molecule type" value="Genomic_DNA"/>
</dbReference>
<dbReference type="EMBL" id="CCMZ01000025">
    <property type="protein sequence ID" value="CDX20388.1"/>
    <property type="molecule type" value="Genomic_DNA"/>
</dbReference>
<evidence type="ECO:0000313" key="8">
    <source>
        <dbReference type="EMBL" id="CDX39320.1"/>
    </source>
</evidence>
<reference evidence="10" key="1">
    <citation type="submission" date="2014-08" db="EMBL/GenBank/DDBJ databases">
        <authorList>
            <person name="Moulin L."/>
        </authorList>
    </citation>
    <scope>NUCLEOTIDE SEQUENCE [LARGE SCALE GENOMIC DNA]</scope>
</reference>
<keyword evidence="3" id="KW-0813">Transport</keyword>
<dbReference type="Pfam" id="PF01547">
    <property type="entry name" value="SBP_bac_1"/>
    <property type="match status" value="1"/>
</dbReference>
<evidence type="ECO:0000313" key="9">
    <source>
        <dbReference type="EMBL" id="CDX57200.1"/>
    </source>
</evidence>
<proteinExistence type="inferred from homology"/>
<dbReference type="RefSeq" id="WP_040987416.1">
    <property type="nucleotide sequence ID" value="NZ_CCNB01000018.1"/>
</dbReference>
<keyword evidence="5" id="KW-0574">Periplasm</keyword>
<dbReference type="GO" id="GO:0042597">
    <property type="term" value="C:periplasmic space"/>
    <property type="evidence" value="ECO:0007669"/>
    <property type="project" value="UniProtKB-SubCell"/>
</dbReference>
<feature type="chain" id="PRO_5010406314" evidence="6">
    <location>
        <begin position="25"/>
        <end position="438"/>
    </location>
</feature>
<name>A0A090E042_MESPL</name>
<dbReference type="PANTHER" id="PTHR43649:SF34">
    <property type="entry name" value="ABC TRANSPORTER PERIPLASMIC-BINDING PROTEIN YCJN-RELATED"/>
    <property type="match status" value="1"/>
</dbReference>
<reference evidence="11 12" key="2">
    <citation type="submission" date="2014-08" db="EMBL/GenBank/DDBJ databases">
        <authorList>
            <person name="Moulin Lionel"/>
        </authorList>
    </citation>
    <scope>NUCLEOTIDE SEQUENCE [LARGE SCALE GENOMIC DNA]</scope>
</reference>
<feature type="signal peptide" evidence="6">
    <location>
        <begin position="1"/>
        <end position="24"/>
    </location>
</feature>
<keyword evidence="4 6" id="KW-0732">Signal</keyword>
<sequence length="438" mass="49161">MRKIVTSVLAGVGLALACGTSVHAQEKSLTIFWAEWDPANYLQELGNEYEKETGVKITVETTPWADFQTKAFTEFNAHGDAYDLVVGDSQWLGAGSTGGHYVDLTDFFNKHKLNDVMAPATVKYYAEYPGNSGKYWAIPLEGDAVGWSYRKDWFEDPKEKEAFKAKYGYDLDVPKDFKALRDIAEFFYRPDQKKYGIAIYTDNSYDAMAMGFENALFSYGGELGDYSTYQVDGHINSDKAVAALDAYKELYKFTPPGWAKSFFVEDNQAITENLAAMSMNYFAFFPSLINESSNPNAKNTGFFANPPGPNGDQFAALGGQGISIVSYSQKQDEAMKFLEWFIKDETQKKWAALGGYTCSAAVLKSPEFQSATPYNKAFYETMFKVKDFWAVPEYAELLQQLNQRIYPYMIGGQGTAKETLDALAADWNATFKKYGRVK</sequence>
<evidence type="ECO:0000256" key="6">
    <source>
        <dbReference type="SAM" id="SignalP"/>
    </source>
</evidence>
<evidence type="ECO:0000256" key="1">
    <source>
        <dbReference type="ARBA" id="ARBA00004418"/>
    </source>
</evidence>
<evidence type="ECO:0000256" key="5">
    <source>
        <dbReference type="ARBA" id="ARBA00022764"/>
    </source>
</evidence>
<gene>
    <name evidence="7" type="ORF">MPL3356_310126</name>
    <name evidence="9" type="ORF">MPL3365_260031</name>
    <name evidence="8" type="ORF">MPLDJ20_250066</name>
</gene>
<dbReference type="Gene3D" id="3.40.190.10">
    <property type="entry name" value="Periplasmic binding protein-like II"/>
    <property type="match status" value="2"/>
</dbReference>
<dbReference type="Proteomes" id="UP000046373">
    <property type="component" value="Unassembled WGS sequence"/>
</dbReference>
<dbReference type="PANTHER" id="PTHR43649">
    <property type="entry name" value="ARABINOSE-BINDING PROTEIN-RELATED"/>
    <property type="match status" value="1"/>
</dbReference>
<accession>A0A090E042</accession>
<comment type="subcellular location">
    <subcellularLocation>
        <location evidence="1">Periplasm</location>
    </subcellularLocation>
</comment>
<evidence type="ECO:0000313" key="12">
    <source>
        <dbReference type="Proteomes" id="UP000046373"/>
    </source>
</evidence>
<dbReference type="PROSITE" id="PS51257">
    <property type="entry name" value="PROKAR_LIPOPROTEIN"/>
    <property type="match status" value="1"/>
</dbReference>
<evidence type="ECO:0000256" key="3">
    <source>
        <dbReference type="ARBA" id="ARBA00022448"/>
    </source>
</evidence>
<keyword evidence="10" id="KW-1185">Reference proteome</keyword>
<dbReference type="Proteomes" id="UP000046122">
    <property type="component" value="Unassembled WGS sequence"/>
</dbReference>
<comment type="similarity">
    <text evidence="2">Belongs to the bacterial solute-binding protein 1 family.</text>
</comment>
<dbReference type="EMBL" id="CCNB01000018">
    <property type="protein sequence ID" value="CDX39320.1"/>
    <property type="molecule type" value="Genomic_DNA"/>
</dbReference>
<protein>
    <submittedName>
        <fullName evidence="7">Extracellular solute-binding protein family 1</fullName>
    </submittedName>
</protein>
<organism evidence="7 10">
    <name type="scientific">Mesorhizobium plurifarium</name>
    <dbReference type="NCBI Taxonomy" id="69974"/>
    <lineage>
        <taxon>Bacteria</taxon>
        <taxon>Pseudomonadati</taxon>
        <taxon>Pseudomonadota</taxon>
        <taxon>Alphaproteobacteria</taxon>
        <taxon>Hyphomicrobiales</taxon>
        <taxon>Phyllobacteriaceae</taxon>
        <taxon>Mesorhizobium</taxon>
    </lineage>
</organism>
<dbReference type="STRING" id="69974.MPLDJ20_250066"/>
<dbReference type="Proteomes" id="UP000045285">
    <property type="component" value="Unassembled WGS sequence"/>
</dbReference>
<dbReference type="SUPFAM" id="SSF53850">
    <property type="entry name" value="Periplasmic binding protein-like II"/>
    <property type="match status" value="1"/>
</dbReference>
<dbReference type="InterPro" id="IPR050490">
    <property type="entry name" value="Bact_solute-bd_prot1"/>
</dbReference>
<evidence type="ECO:0000313" key="10">
    <source>
        <dbReference type="Proteomes" id="UP000045285"/>
    </source>
</evidence>
<evidence type="ECO:0000313" key="11">
    <source>
        <dbReference type="Proteomes" id="UP000046122"/>
    </source>
</evidence>
<evidence type="ECO:0000313" key="7">
    <source>
        <dbReference type="EMBL" id="CDX20388.1"/>
    </source>
</evidence>
<evidence type="ECO:0000256" key="2">
    <source>
        <dbReference type="ARBA" id="ARBA00008520"/>
    </source>
</evidence>
<evidence type="ECO:0000256" key="4">
    <source>
        <dbReference type="ARBA" id="ARBA00022729"/>
    </source>
</evidence>
<dbReference type="GeneID" id="31891575"/>
<dbReference type="InterPro" id="IPR006059">
    <property type="entry name" value="SBP"/>
</dbReference>